<reference evidence="2" key="1">
    <citation type="submission" date="2020-04" db="EMBL/GenBank/DDBJ databases">
        <authorList>
            <person name="Chiriac C."/>
            <person name="Salcher M."/>
            <person name="Ghai R."/>
            <person name="Kavagutti S V."/>
        </authorList>
    </citation>
    <scope>NUCLEOTIDE SEQUENCE</scope>
</reference>
<evidence type="ECO:0000259" key="1">
    <source>
        <dbReference type="Pfam" id="PF18454"/>
    </source>
</evidence>
<gene>
    <name evidence="2" type="ORF">UFOVP29_105</name>
</gene>
<dbReference type="Pfam" id="PF18454">
    <property type="entry name" value="Mtd_N"/>
    <property type="match status" value="1"/>
</dbReference>
<sequence>MANRIQLRRDTAANWTRVNPILEDGEPGLEIDSNRVKYGDGNTVWNSLDYASGGLTDVDGVVAFPGDLLIGTLWPDGFDKESVVWAKNDTEYLGLWWGGDQIYPEPYYGPVAGIMIGAYDSMTDDFTGNASPVDTTITIAINNSLGDTLSWVFDRDGNLTLPDYGGDILTNGGDNSAIHDLIQHDVHTDAASYSLVLSDRGKMIYQTGGYTVIVPTNGQVAFPIGSVITIVNSGGAGDLDIVSFDIGVNTDIYGAGTDITSTDWALPSNSIATLIKVETNGAYSKWLLSGVGIYDNS</sequence>
<dbReference type="InterPro" id="IPR041352">
    <property type="entry name" value="Mtd_N"/>
</dbReference>
<organism evidence="2">
    <name type="scientific">uncultured Caudovirales phage</name>
    <dbReference type="NCBI Taxonomy" id="2100421"/>
    <lineage>
        <taxon>Viruses</taxon>
        <taxon>Duplodnaviria</taxon>
        <taxon>Heunggongvirae</taxon>
        <taxon>Uroviricota</taxon>
        <taxon>Caudoviricetes</taxon>
        <taxon>Peduoviridae</taxon>
        <taxon>Maltschvirus</taxon>
        <taxon>Maltschvirus maltsch</taxon>
    </lineage>
</organism>
<proteinExistence type="predicted"/>
<evidence type="ECO:0000313" key="2">
    <source>
        <dbReference type="EMBL" id="CAB4122936.1"/>
    </source>
</evidence>
<dbReference type="SUPFAM" id="SSF69349">
    <property type="entry name" value="Phage fibre proteins"/>
    <property type="match status" value="1"/>
</dbReference>
<dbReference type="EMBL" id="LR796167">
    <property type="protein sequence ID" value="CAB4122936.1"/>
    <property type="molecule type" value="Genomic_DNA"/>
</dbReference>
<feature type="domain" description="Major tropism determinant N-terminal" evidence="1">
    <location>
        <begin position="5"/>
        <end position="43"/>
    </location>
</feature>
<accession>A0A6J5KNV7</accession>
<name>A0A6J5KNV7_9CAUD</name>
<protein>
    <recommendedName>
        <fullName evidence="1">Major tropism determinant N-terminal domain-containing protein</fullName>
    </recommendedName>
</protein>